<name>A0A1I4WP55_9FLAO</name>
<dbReference type="STRING" id="684065.SAMN05421738_107118"/>
<dbReference type="AlphaFoldDB" id="A0A1I4WP55"/>
<sequence>MNVSEKIHHEIYNLVTDFLNTVNKKDKVKLLAKFEVTDDMFEEILEYLDYIGELNLSSLPYKKTINHNIVNKPIFNIDCMNDGGYIVECNTMNFGKETEIVLQCEVDFQDGTYKLTLPLFKS</sequence>
<dbReference type="RefSeq" id="WP_092908171.1">
    <property type="nucleotide sequence ID" value="NZ_FOUZ01000007.1"/>
</dbReference>
<keyword evidence="2" id="KW-1185">Reference proteome</keyword>
<reference evidence="2" key="1">
    <citation type="submission" date="2016-10" db="EMBL/GenBank/DDBJ databases">
        <authorList>
            <person name="Varghese N."/>
            <person name="Submissions S."/>
        </authorList>
    </citation>
    <scope>NUCLEOTIDE SEQUENCE [LARGE SCALE GENOMIC DNA]</scope>
    <source>
        <strain evidence="2">XJ109</strain>
    </source>
</reference>
<protein>
    <submittedName>
        <fullName evidence="1">Uncharacterized protein</fullName>
    </submittedName>
</protein>
<accession>A0A1I4WP55</accession>
<organism evidence="1 2">
    <name type="scientific">Algoriella xinjiangensis</name>
    <dbReference type="NCBI Taxonomy" id="684065"/>
    <lineage>
        <taxon>Bacteria</taxon>
        <taxon>Pseudomonadati</taxon>
        <taxon>Bacteroidota</taxon>
        <taxon>Flavobacteriia</taxon>
        <taxon>Flavobacteriales</taxon>
        <taxon>Weeksellaceae</taxon>
        <taxon>Algoriella</taxon>
    </lineage>
</organism>
<evidence type="ECO:0000313" key="2">
    <source>
        <dbReference type="Proteomes" id="UP000199149"/>
    </source>
</evidence>
<dbReference type="EMBL" id="FOUZ01000007">
    <property type="protein sequence ID" value="SFN15591.1"/>
    <property type="molecule type" value="Genomic_DNA"/>
</dbReference>
<evidence type="ECO:0000313" key="1">
    <source>
        <dbReference type="EMBL" id="SFN15591.1"/>
    </source>
</evidence>
<dbReference type="Proteomes" id="UP000199149">
    <property type="component" value="Unassembled WGS sequence"/>
</dbReference>
<gene>
    <name evidence="1" type="ORF">SAMN05421738_107118</name>
</gene>
<proteinExistence type="predicted"/>